<organism evidence="2 3">
    <name type="scientific">Saguinus oedipus</name>
    <name type="common">Cotton-top tamarin</name>
    <name type="synonym">Oedipomidas oedipus</name>
    <dbReference type="NCBI Taxonomy" id="9490"/>
    <lineage>
        <taxon>Eukaryota</taxon>
        <taxon>Metazoa</taxon>
        <taxon>Chordata</taxon>
        <taxon>Craniata</taxon>
        <taxon>Vertebrata</taxon>
        <taxon>Euteleostomi</taxon>
        <taxon>Mammalia</taxon>
        <taxon>Eutheria</taxon>
        <taxon>Euarchontoglires</taxon>
        <taxon>Primates</taxon>
        <taxon>Haplorrhini</taxon>
        <taxon>Platyrrhini</taxon>
        <taxon>Cebidae</taxon>
        <taxon>Callitrichinae</taxon>
        <taxon>Saguinus</taxon>
    </lineage>
</organism>
<gene>
    <name evidence="2" type="ORF">P7K49_008657</name>
</gene>
<feature type="region of interest" description="Disordered" evidence="1">
    <location>
        <begin position="1"/>
        <end position="64"/>
    </location>
</feature>
<feature type="compositionally biased region" description="Basic and acidic residues" evidence="1">
    <location>
        <begin position="30"/>
        <end position="40"/>
    </location>
</feature>
<dbReference type="EMBL" id="JASSZA010000004">
    <property type="protein sequence ID" value="KAK2114391.1"/>
    <property type="molecule type" value="Genomic_DNA"/>
</dbReference>
<feature type="compositionally biased region" description="Polar residues" evidence="1">
    <location>
        <begin position="16"/>
        <end position="29"/>
    </location>
</feature>
<protein>
    <submittedName>
        <fullName evidence="2">Uncharacterized protein</fullName>
    </submittedName>
</protein>
<accession>A0ABQ9VYD5</accession>
<evidence type="ECO:0000313" key="2">
    <source>
        <dbReference type="EMBL" id="KAK2114391.1"/>
    </source>
</evidence>
<keyword evidence="3" id="KW-1185">Reference proteome</keyword>
<comment type="caution">
    <text evidence="2">The sequence shown here is derived from an EMBL/GenBank/DDBJ whole genome shotgun (WGS) entry which is preliminary data.</text>
</comment>
<name>A0ABQ9VYD5_SAGOE</name>
<evidence type="ECO:0000313" key="3">
    <source>
        <dbReference type="Proteomes" id="UP001266305"/>
    </source>
</evidence>
<proteinExistence type="predicted"/>
<sequence>MPHSPGRSQEPGEIAPTSQISGSSNCQHNKTTELETGKWENKHRRTDANQGEEIPTSQLEKGPATLRLGLVRERRPCERGCDEADGAKTRQVVLLC</sequence>
<dbReference type="Proteomes" id="UP001266305">
    <property type="component" value="Unassembled WGS sequence"/>
</dbReference>
<reference evidence="2 3" key="1">
    <citation type="submission" date="2023-05" db="EMBL/GenBank/DDBJ databases">
        <title>B98-5 Cell Line De Novo Hybrid Assembly: An Optical Mapping Approach.</title>
        <authorList>
            <person name="Kananen K."/>
            <person name="Auerbach J.A."/>
            <person name="Kautto E."/>
            <person name="Blachly J.S."/>
        </authorList>
    </citation>
    <scope>NUCLEOTIDE SEQUENCE [LARGE SCALE GENOMIC DNA]</scope>
    <source>
        <strain evidence="2">B95-8</strain>
        <tissue evidence="2">Cell line</tissue>
    </source>
</reference>
<evidence type="ECO:0000256" key="1">
    <source>
        <dbReference type="SAM" id="MobiDB-lite"/>
    </source>
</evidence>